<dbReference type="RefSeq" id="WP_043775502.1">
    <property type="nucleotide sequence ID" value="NZ_JMQI01000002.1"/>
</dbReference>
<gene>
    <name evidence="2" type="ORF">DV20_01225</name>
</gene>
<feature type="transmembrane region" description="Helical" evidence="1">
    <location>
        <begin position="126"/>
        <end position="146"/>
    </location>
</feature>
<dbReference type="STRING" id="287986.DV20_01225"/>
<feature type="transmembrane region" description="Helical" evidence="1">
    <location>
        <begin position="212"/>
        <end position="233"/>
    </location>
</feature>
<evidence type="ECO:0000313" key="3">
    <source>
        <dbReference type="Proteomes" id="UP000027345"/>
    </source>
</evidence>
<evidence type="ECO:0000313" key="2">
    <source>
        <dbReference type="EMBL" id="KDN24040.1"/>
    </source>
</evidence>
<keyword evidence="3" id="KW-1185">Reference proteome</keyword>
<dbReference type="eggNOG" id="COG1668">
    <property type="taxonomic scope" value="Bacteria"/>
</dbReference>
<keyword evidence="1" id="KW-0812">Transmembrane</keyword>
<comment type="caution">
    <text evidence="2">The sequence shown here is derived from an EMBL/GenBank/DDBJ whole genome shotgun (WGS) entry which is preliminary data.</text>
</comment>
<dbReference type="AlphaFoldDB" id="A0A066UAA2"/>
<feature type="transmembrane region" description="Helical" evidence="1">
    <location>
        <begin position="158"/>
        <end position="176"/>
    </location>
</feature>
<name>A0A066UAA2_9PSEU</name>
<dbReference type="EMBL" id="JMQI01000002">
    <property type="protein sequence ID" value="KDN24040.1"/>
    <property type="molecule type" value="Genomic_DNA"/>
</dbReference>
<dbReference type="OrthoDB" id="3399482at2"/>
<feature type="transmembrane region" description="Helical" evidence="1">
    <location>
        <begin position="46"/>
        <end position="71"/>
    </location>
</feature>
<reference evidence="2 3" key="1">
    <citation type="submission" date="2014-05" db="EMBL/GenBank/DDBJ databases">
        <title>Draft genome sequence of Amycolatopsis rifamycinica DSM 46095.</title>
        <authorList>
            <person name="Lal R."/>
            <person name="Saxena A."/>
            <person name="Kumari R."/>
            <person name="Mukherjee U."/>
            <person name="Singh P."/>
            <person name="Sangwan N."/>
            <person name="Mahato N.K."/>
        </authorList>
    </citation>
    <scope>NUCLEOTIDE SEQUENCE [LARGE SCALE GENOMIC DNA]</scope>
    <source>
        <strain evidence="2 3">DSM 46095</strain>
    </source>
</reference>
<protein>
    <submittedName>
        <fullName evidence="2">ABC transporter permease</fullName>
    </submittedName>
</protein>
<keyword evidence="1" id="KW-1133">Transmembrane helix</keyword>
<sequence>MSTIARGELIQLFRNRLVLVTALVLPAALSAFFIARHDVFTEVGSLGYIATLTLFFVLGIGLYTTTVTTLAARRQNLFLKRLRSTAAGDAGILGGLLLPVTAIAVVQIAVLFAVLAVVTGEPANPLLLAAAVVAGVVMMLALGLATAGLTNSPEHAQVTTLPISVGVIAVAGWVGLTGTGELTLLKRLLPGGSAAELVLDAWNGGRPVADSLVLFAPTLAWVFVAVVLAARLFRWEPRR</sequence>
<feature type="transmembrane region" description="Helical" evidence="1">
    <location>
        <begin position="92"/>
        <end position="120"/>
    </location>
</feature>
<accession>A0A066UAA2</accession>
<proteinExistence type="predicted"/>
<dbReference type="Proteomes" id="UP000027345">
    <property type="component" value="Unassembled WGS sequence"/>
</dbReference>
<evidence type="ECO:0000256" key="1">
    <source>
        <dbReference type="SAM" id="Phobius"/>
    </source>
</evidence>
<organism evidence="2 3">
    <name type="scientific">Amycolatopsis rifamycinica</name>
    <dbReference type="NCBI Taxonomy" id="287986"/>
    <lineage>
        <taxon>Bacteria</taxon>
        <taxon>Bacillati</taxon>
        <taxon>Actinomycetota</taxon>
        <taxon>Actinomycetes</taxon>
        <taxon>Pseudonocardiales</taxon>
        <taxon>Pseudonocardiaceae</taxon>
        <taxon>Amycolatopsis</taxon>
    </lineage>
</organism>
<keyword evidence="1" id="KW-0472">Membrane</keyword>